<accession>A0ABD5P615</accession>
<sequence>MSAVLFDMDGVIVDSEDYWVELERETILPRVVPDAEVAIAEITGMNYREIYDYLESEYGTAVSREEFLEIFDETAATLYTERVSLLEGFHDLLAALRDRGVAVGLVSSSPHDWIDTVLERFDLEEAFDAVVSTEEIDGAGKPEPDVYEYAADAIDVPVEECLAVEDSEHGVEAAARAGTTAVAYRIDAHDDLDLSEADVVVDDPDELRRTVLALLE</sequence>
<dbReference type="SUPFAM" id="SSF56784">
    <property type="entry name" value="HAD-like"/>
    <property type="match status" value="1"/>
</dbReference>
<dbReference type="InterPro" id="IPR006439">
    <property type="entry name" value="HAD-SF_hydro_IA"/>
</dbReference>
<dbReference type="InterPro" id="IPR041492">
    <property type="entry name" value="HAD_2"/>
</dbReference>
<dbReference type="EMBL" id="JBHSDJ010000133">
    <property type="protein sequence ID" value="MFC4249747.1"/>
    <property type="molecule type" value="Genomic_DNA"/>
</dbReference>
<name>A0ABD5P615_9EURY</name>
<comment type="caution">
    <text evidence="2">The sequence shown here is derived from an EMBL/GenBank/DDBJ whole genome shotgun (WGS) entry which is preliminary data.</text>
</comment>
<dbReference type="SFLD" id="SFLDG01129">
    <property type="entry name" value="C1.5:_HAD__Beta-PGM__Phosphata"/>
    <property type="match status" value="1"/>
</dbReference>
<dbReference type="Pfam" id="PF13419">
    <property type="entry name" value="HAD_2"/>
    <property type="match status" value="1"/>
</dbReference>
<dbReference type="NCBIfam" id="TIGR01549">
    <property type="entry name" value="HAD-SF-IA-v1"/>
    <property type="match status" value="1"/>
</dbReference>
<evidence type="ECO:0000256" key="1">
    <source>
        <dbReference type="ARBA" id="ARBA00007958"/>
    </source>
</evidence>
<evidence type="ECO:0000313" key="2">
    <source>
        <dbReference type="EMBL" id="MFC4249747.1"/>
    </source>
</evidence>
<protein>
    <submittedName>
        <fullName evidence="2">HAD family hydrolase</fullName>
    </submittedName>
</protein>
<dbReference type="SFLD" id="SFLDG01135">
    <property type="entry name" value="C1.5.6:_HAD__Beta-PGM__Phospha"/>
    <property type="match status" value="1"/>
</dbReference>
<keyword evidence="2" id="KW-0378">Hydrolase</keyword>
<gene>
    <name evidence="2" type="ORF">ACFOZ7_22900</name>
</gene>
<dbReference type="InterPro" id="IPR023214">
    <property type="entry name" value="HAD_sf"/>
</dbReference>
<proteinExistence type="inferred from homology"/>
<dbReference type="PANTHER" id="PTHR18901:SF38">
    <property type="entry name" value="PSEUDOURIDINE-5'-PHOSPHATASE"/>
    <property type="match status" value="1"/>
</dbReference>
<dbReference type="InterPro" id="IPR036412">
    <property type="entry name" value="HAD-like_sf"/>
</dbReference>
<dbReference type="GO" id="GO:0016787">
    <property type="term" value="F:hydrolase activity"/>
    <property type="evidence" value="ECO:0007669"/>
    <property type="project" value="UniProtKB-KW"/>
</dbReference>
<dbReference type="NCBIfam" id="TIGR01509">
    <property type="entry name" value="HAD-SF-IA-v3"/>
    <property type="match status" value="1"/>
</dbReference>
<organism evidence="2 3">
    <name type="scientific">Natribaculum luteum</name>
    <dbReference type="NCBI Taxonomy" id="1586232"/>
    <lineage>
        <taxon>Archaea</taxon>
        <taxon>Methanobacteriati</taxon>
        <taxon>Methanobacteriota</taxon>
        <taxon>Stenosarchaea group</taxon>
        <taxon>Halobacteria</taxon>
        <taxon>Halobacteriales</taxon>
        <taxon>Natrialbaceae</taxon>
        <taxon>Natribaculum</taxon>
    </lineage>
</organism>
<evidence type="ECO:0000313" key="3">
    <source>
        <dbReference type="Proteomes" id="UP001595821"/>
    </source>
</evidence>
<comment type="similarity">
    <text evidence="1">Belongs to the HAD-like hydrolase superfamily.</text>
</comment>
<dbReference type="Gene3D" id="3.40.50.1000">
    <property type="entry name" value="HAD superfamily/HAD-like"/>
    <property type="match status" value="1"/>
</dbReference>
<dbReference type="PANTHER" id="PTHR18901">
    <property type="entry name" value="2-DEOXYGLUCOSE-6-PHOSPHATE PHOSPHATASE 2"/>
    <property type="match status" value="1"/>
</dbReference>
<reference evidence="2 3" key="1">
    <citation type="journal article" date="2014" name="Int. J. Syst. Evol. Microbiol.">
        <title>Complete genome sequence of Corynebacterium casei LMG S-19264T (=DSM 44701T), isolated from a smear-ripened cheese.</title>
        <authorList>
            <consortium name="US DOE Joint Genome Institute (JGI-PGF)"/>
            <person name="Walter F."/>
            <person name="Albersmeier A."/>
            <person name="Kalinowski J."/>
            <person name="Ruckert C."/>
        </authorList>
    </citation>
    <scope>NUCLEOTIDE SEQUENCE [LARGE SCALE GENOMIC DNA]</scope>
    <source>
        <strain evidence="2 3">IBRC-M 10912</strain>
    </source>
</reference>
<dbReference type="Proteomes" id="UP001595821">
    <property type="component" value="Unassembled WGS sequence"/>
</dbReference>
<dbReference type="AlphaFoldDB" id="A0ABD5P615"/>
<dbReference type="RefSeq" id="WP_246972916.1">
    <property type="nucleotide sequence ID" value="NZ_CP095397.1"/>
</dbReference>
<dbReference type="InterPro" id="IPR023198">
    <property type="entry name" value="PGP-like_dom2"/>
</dbReference>
<dbReference type="GeneID" id="71853259"/>
<dbReference type="SFLD" id="SFLDS00003">
    <property type="entry name" value="Haloacid_Dehalogenase"/>
    <property type="match status" value="1"/>
</dbReference>
<dbReference type="Gene3D" id="1.10.150.240">
    <property type="entry name" value="Putative phosphatase, domain 2"/>
    <property type="match status" value="1"/>
</dbReference>